<evidence type="ECO:0000256" key="8">
    <source>
        <dbReference type="SAM" id="MobiDB-lite"/>
    </source>
</evidence>
<comment type="subcellular location">
    <subcellularLocation>
        <location evidence="1">Cell membrane</location>
        <topology evidence="1">Multi-pass membrane protein</topology>
    </subcellularLocation>
</comment>
<evidence type="ECO:0000256" key="7">
    <source>
        <dbReference type="ARBA" id="ARBA00023136"/>
    </source>
</evidence>
<comment type="caution">
    <text evidence="10">The sequence shown here is derived from an EMBL/GenBank/DDBJ whole genome shotgun (WGS) entry which is preliminary data.</text>
</comment>
<feature type="transmembrane region" description="Helical" evidence="9">
    <location>
        <begin position="177"/>
        <end position="200"/>
    </location>
</feature>
<evidence type="ECO:0000256" key="5">
    <source>
        <dbReference type="ARBA" id="ARBA00022692"/>
    </source>
</evidence>
<proteinExistence type="inferred from homology"/>
<gene>
    <name evidence="10" type="ORF">DY023_05175</name>
</gene>
<evidence type="ECO:0000256" key="4">
    <source>
        <dbReference type="ARBA" id="ARBA00022475"/>
    </source>
</evidence>
<evidence type="ECO:0000256" key="6">
    <source>
        <dbReference type="ARBA" id="ARBA00022989"/>
    </source>
</evidence>
<dbReference type="PANTHER" id="PTHR21716">
    <property type="entry name" value="TRANSMEMBRANE PROTEIN"/>
    <property type="match status" value="1"/>
</dbReference>
<dbReference type="Proteomes" id="UP000262172">
    <property type="component" value="Unassembled WGS sequence"/>
</dbReference>
<accession>A0A371NVS2</accession>
<feature type="transmembrane region" description="Helical" evidence="9">
    <location>
        <begin position="91"/>
        <end position="116"/>
    </location>
</feature>
<evidence type="ECO:0000256" key="2">
    <source>
        <dbReference type="ARBA" id="ARBA00009773"/>
    </source>
</evidence>
<keyword evidence="7 9" id="KW-0472">Membrane</keyword>
<feature type="transmembrane region" description="Helical" evidence="9">
    <location>
        <begin position="330"/>
        <end position="363"/>
    </location>
</feature>
<keyword evidence="4" id="KW-1003">Cell membrane</keyword>
<feature type="transmembrane region" description="Helical" evidence="9">
    <location>
        <begin position="61"/>
        <end position="79"/>
    </location>
</feature>
<dbReference type="GO" id="GO:0055085">
    <property type="term" value="P:transmembrane transport"/>
    <property type="evidence" value="ECO:0007669"/>
    <property type="project" value="TreeGrafter"/>
</dbReference>
<comment type="similarity">
    <text evidence="2">Belongs to the autoinducer-2 exporter (AI-2E) (TC 2.A.86) family.</text>
</comment>
<keyword evidence="11" id="KW-1185">Reference proteome</keyword>
<name>A0A371NVS2_9MICO</name>
<dbReference type="GO" id="GO:0005886">
    <property type="term" value="C:plasma membrane"/>
    <property type="evidence" value="ECO:0007669"/>
    <property type="project" value="UniProtKB-SubCell"/>
</dbReference>
<evidence type="ECO:0000256" key="1">
    <source>
        <dbReference type="ARBA" id="ARBA00004651"/>
    </source>
</evidence>
<dbReference type="PANTHER" id="PTHR21716:SF53">
    <property type="entry name" value="PERMEASE PERM-RELATED"/>
    <property type="match status" value="1"/>
</dbReference>
<evidence type="ECO:0000313" key="11">
    <source>
        <dbReference type="Proteomes" id="UP000262172"/>
    </source>
</evidence>
<dbReference type="EMBL" id="QUAB01000032">
    <property type="protein sequence ID" value="REJ06748.1"/>
    <property type="molecule type" value="Genomic_DNA"/>
</dbReference>
<protein>
    <submittedName>
        <fullName evidence="10">AI-2E family transporter</fullName>
    </submittedName>
</protein>
<dbReference type="AlphaFoldDB" id="A0A371NVS2"/>
<dbReference type="RefSeq" id="WP_116241279.1">
    <property type="nucleotide sequence ID" value="NZ_QUAB01000032.1"/>
</dbReference>
<evidence type="ECO:0000256" key="3">
    <source>
        <dbReference type="ARBA" id="ARBA00022448"/>
    </source>
</evidence>
<dbReference type="Pfam" id="PF01594">
    <property type="entry name" value="AI-2E_transport"/>
    <property type="match status" value="1"/>
</dbReference>
<keyword evidence="6 9" id="KW-1133">Transmembrane helix</keyword>
<feature type="region of interest" description="Disordered" evidence="8">
    <location>
        <begin position="1"/>
        <end position="25"/>
    </location>
</feature>
<evidence type="ECO:0000256" key="9">
    <source>
        <dbReference type="SAM" id="Phobius"/>
    </source>
</evidence>
<feature type="transmembrane region" description="Helical" evidence="9">
    <location>
        <begin position="248"/>
        <end position="275"/>
    </location>
</feature>
<dbReference type="InterPro" id="IPR002549">
    <property type="entry name" value="AI-2E-like"/>
</dbReference>
<evidence type="ECO:0000313" key="10">
    <source>
        <dbReference type="EMBL" id="REJ06748.1"/>
    </source>
</evidence>
<feature type="transmembrane region" description="Helical" evidence="9">
    <location>
        <begin position="282"/>
        <end position="310"/>
    </location>
</feature>
<reference evidence="10 11" key="1">
    <citation type="submission" date="2018-08" db="EMBL/GenBank/DDBJ databases">
        <title>Isolation, diversity and antifungal activity of Actinobacteria from cow dung.</title>
        <authorList>
            <person name="Ling L."/>
        </authorList>
    </citation>
    <scope>NUCLEOTIDE SEQUENCE [LARGE SCALE GENOMIC DNA]</scope>
    <source>
        <strain evidence="10 11">NEAU-LLE</strain>
    </source>
</reference>
<keyword evidence="3" id="KW-0813">Transport</keyword>
<keyword evidence="5 9" id="KW-0812">Transmembrane</keyword>
<organism evidence="10 11">
    <name type="scientific">Microbacterium bovistercoris</name>
    <dbReference type="NCBI Taxonomy" id="2293570"/>
    <lineage>
        <taxon>Bacteria</taxon>
        <taxon>Bacillati</taxon>
        <taxon>Actinomycetota</taxon>
        <taxon>Actinomycetes</taxon>
        <taxon>Micrococcales</taxon>
        <taxon>Microbacteriaceae</taxon>
        <taxon>Microbacterium</taxon>
    </lineage>
</organism>
<sequence>MSSEEGGQSVPEPVTTPERAAESSRPRRILPAAPLRSGFLVAIGVLLAIALALVFVSLSSVLMSLFLALFLALGLDPAVRQLQRTGMKRPWAIVTVAVGVLVIVVAIILIVVPAMVRQFVHIVQEAPEWLAHAQTTDWYQNIENALGIDLEVVIAQGLESVVNISSFLAISGGVLKAAGGIISGISSTVLVVVLTLYFIASLETMKGALAMLVPQYRRETFSSLTDQITASVGGFVAGGITLSSINAAVVFVLQFLIGSNIAVLLAIGAFFITLVPMIGSMIFLVVGTAAALFIGPWQALVFLIGYFAYIQIEAYFVTPRVMGKAVAVPGVLVIIGAMTGAALMGLLGALVAIPITASVLIIIRQVTIPAQDAKTIAPEAG</sequence>
<dbReference type="OrthoDB" id="4016357at2"/>